<dbReference type="Proteomes" id="UP001274830">
    <property type="component" value="Unassembled WGS sequence"/>
</dbReference>
<feature type="domain" description="DUF4604" evidence="2">
    <location>
        <begin position="8"/>
        <end position="178"/>
    </location>
</feature>
<name>A0AAE1C6H1_9PEZI</name>
<reference evidence="3" key="1">
    <citation type="submission" date="2023-07" db="EMBL/GenBank/DDBJ databases">
        <title>Black Yeasts Isolated from many extreme environments.</title>
        <authorList>
            <person name="Coleine C."/>
            <person name="Stajich J.E."/>
            <person name="Selbmann L."/>
        </authorList>
    </citation>
    <scope>NUCLEOTIDE SEQUENCE</scope>
    <source>
        <strain evidence="3">CCFEE 5485</strain>
    </source>
</reference>
<feature type="compositionally biased region" description="Basic and acidic residues" evidence="1">
    <location>
        <begin position="1"/>
        <end position="11"/>
    </location>
</feature>
<dbReference type="AlphaFoldDB" id="A0AAE1C6H1"/>
<evidence type="ECO:0000313" key="4">
    <source>
        <dbReference type="Proteomes" id="UP001274830"/>
    </source>
</evidence>
<accession>A0AAE1C6H1</accession>
<evidence type="ECO:0000256" key="1">
    <source>
        <dbReference type="SAM" id="MobiDB-lite"/>
    </source>
</evidence>
<sequence length="182" mass="19003">MAGKIKAKDLSYDSSLPPFLQRLHDQKAGRGDQDLHERQLARPKRDKNADEDDGPTVVDESGDVVSKDELEKLNADAIGGDSPGEDVGGSVSGDLGKGDGGDGVEEVRASGALPVDGGKKDDAKVSTGLGARKRKAGKVVGEEKDIDAPCDDGPTSKNKATSKSKKKKVKPVKLAFDHGDEG</sequence>
<evidence type="ECO:0000313" key="3">
    <source>
        <dbReference type="EMBL" id="KAK3679969.1"/>
    </source>
</evidence>
<comment type="caution">
    <text evidence="3">The sequence shown here is derived from an EMBL/GenBank/DDBJ whole genome shotgun (WGS) entry which is preliminary data.</text>
</comment>
<protein>
    <recommendedName>
        <fullName evidence="2">DUF4604 domain-containing protein</fullName>
    </recommendedName>
</protein>
<feature type="compositionally biased region" description="Basic and acidic residues" evidence="1">
    <location>
        <begin position="65"/>
        <end position="74"/>
    </location>
</feature>
<feature type="compositionally biased region" description="Basic and acidic residues" evidence="1">
    <location>
        <begin position="22"/>
        <end position="40"/>
    </location>
</feature>
<dbReference type="InterPro" id="IPR027911">
    <property type="entry name" value="DUF4604"/>
</dbReference>
<feature type="compositionally biased region" description="Basic and acidic residues" evidence="1">
    <location>
        <begin position="96"/>
        <end position="108"/>
    </location>
</feature>
<feature type="compositionally biased region" description="Basic residues" evidence="1">
    <location>
        <begin position="160"/>
        <end position="171"/>
    </location>
</feature>
<dbReference type="Pfam" id="PF15377">
    <property type="entry name" value="DUF4604"/>
    <property type="match status" value="1"/>
</dbReference>
<evidence type="ECO:0000259" key="2">
    <source>
        <dbReference type="Pfam" id="PF15377"/>
    </source>
</evidence>
<feature type="region of interest" description="Disordered" evidence="1">
    <location>
        <begin position="1"/>
        <end position="182"/>
    </location>
</feature>
<organism evidence="3 4">
    <name type="scientific">Recurvomyces mirabilis</name>
    <dbReference type="NCBI Taxonomy" id="574656"/>
    <lineage>
        <taxon>Eukaryota</taxon>
        <taxon>Fungi</taxon>
        <taxon>Dikarya</taxon>
        <taxon>Ascomycota</taxon>
        <taxon>Pezizomycotina</taxon>
        <taxon>Dothideomycetes</taxon>
        <taxon>Dothideomycetidae</taxon>
        <taxon>Mycosphaerellales</taxon>
        <taxon>Teratosphaeriaceae</taxon>
        <taxon>Recurvomyces</taxon>
    </lineage>
</organism>
<dbReference type="EMBL" id="JAUTXT010000001">
    <property type="protein sequence ID" value="KAK3679969.1"/>
    <property type="molecule type" value="Genomic_DNA"/>
</dbReference>
<keyword evidence="4" id="KW-1185">Reference proteome</keyword>
<gene>
    <name evidence="3" type="ORF">LTR78_000346</name>
</gene>
<proteinExistence type="predicted"/>